<dbReference type="AlphaFoldDB" id="A0A1I4T8K7"/>
<name>A0A1I4T8K7_9PROT</name>
<evidence type="ECO:0000313" key="2">
    <source>
        <dbReference type="EMBL" id="SFM73128.1"/>
    </source>
</evidence>
<sequence length="178" mass="20523">MHSLKLKFPYAGQRTSAVDYLLLGLGIFALIVCIHQMKSVMEEIAYWESRIARFEQQQQHRKSPRTPIARVTQETQQELKQAAEVLRQINLPWEALFDSLEYAMSKDIALLSVQPNIASRSIRITGEARNLAGLTDFVEAMERETIFENVHLLSYKVKQENPYRPLAFTLTSAWIDLL</sequence>
<dbReference type="Proteomes" id="UP000199561">
    <property type="component" value="Unassembled WGS sequence"/>
</dbReference>
<protein>
    <submittedName>
        <fullName evidence="2">Fimbrial assembly protein (PilN)</fullName>
    </submittedName>
</protein>
<reference evidence="2 3" key="1">
    <citation type="submission" date="2016-10" db="EMBL/GenBank/DDBJ databases">
        <authorList>
            <person name="de Groot N.N."/>
        </authorList>
    </citation>
    <scope>NUCLEOTIDE SEQUENCE [LARGE SCALE GENOMIC DNA]</scope>
    <source>
        <strain evidence="2 3">Nm146</strain>
    </source>
</reference>
<dbReference type="InterPro" id="IPR007813">
    <property type="entry name" value="PilN"/>
</dbReference>
<evidence type="ECO:0000313" key="3">
    <source>
        <dbReference type="Proteomes" id="UP000199561"/>
    </source>
</evidence>
<organism evidence="2 3">
    <name type="scientific">Nitrosomonas nitrosa</name>
    <dbReference type="NCBI Taxonomy" id="52442"/>
    <lineage>
        <taxon>Bacteria</taxon>
        <taxon>Pseudomonadati</taxon>
        <taxon>Pseudomonadota</taxon>
        <taxon>Betaproteobacteria</taxon>
        <taxon>Nitrosomonadales</taxon>
        <taxon>Nitrosomonadaceae</taxon>
        <taxon>Nitrosomonas</taxon>
    </lineage>
</organism>
<accession>A0A1I4T8K7</accession>
<evidence type="ECO:0000256" key="1">
    <source>
        <dbReference type="SAM" id="Phobius"/>
    </source>
</evidence>
<dbReference type="RefSeq" id="WP_090671419.1">
    <property type="nucleotide sequence ID" value="NZ_FOUF01000030.1"/>
</dbReference>
<keyword evidence="1" id="KW-1133">Transmembrane helix</keyword>
<dbReference type="EMBL" id="FOUF01000030">
    <property type="protein sequence ID" value="SFM73128.1"/>
    <property type="molecule type" value="Genomic_DNA"/>
</dbReference>
<gene>
    <name evidence="2" type="ORF">SAMN05421880_13014</name>
</gene>
<keyword evidence="3" id="KW-1185">Reference proteome</keyword>
<keyword evidence="1" id="KW-0472">Membrane</keyword>
<dbReference type="Pfam" id="PF05137">
    <property type="entry name" value="PilN"/>
    <property type="match status" value="1"/>
</dbReference>
<feature type="transmembrane region" description="Helical" evidence="1">
    <location>
        <begin position="20"/>
        <end position="37"/>
    </location>
</feature>
<proteinExistence type="predicted"/>
<keyword evidence="1" id="KW-0812">Transmembrane</keyword>
<dbReference type="STRING" id="52442.SAMN05421880_13014"/>